<dbReference type="EMBL" id="MU274921">
    <property type="protein sequence ID" value="KAI0086763.1"/>
    <property type="molecule type" value="Genomic_DNA"/>
</dbReference>
<comment type="caution">
    <text evidence="1">The sequence shown here is derived from an EMBL/GenBank/DDBJ whole genome shotgun (WGS) entry which is preliminary data.</text>
</comment>
<proteinExistence type="predicted"/>
<evidence type="ECO:0000313" key="1">
    <source>
        <dbReference type="EMBL" id="KAI0086763.1"/>
    </source>
</evidence>
<gene>
    <name evidence="1" type="ORF">BDY19DRAFT_995514</name>
</gene>
<evidence type="ECO:0000313" key="2">
    <source>
        <dbReference type="Proteomes" id="UP001055072"/>
    </source>
</evidence>
<dbReference type="Proteomes" id="UP001055072">
    <property type="component" value="Unassembled WGS sequence"/>
</dbReference>
<protein>
    <submittedName>
        <fullName evidence="1">Cytochrome P450</fullName>
    </submittedName>
</protein>
<keyword evidence="2" id="KW-1185">Reference proteome</keyword>
<name>A0ACB8TXI9_9APHY</name>
<reference evidence="1" key="1">
    <citation type="journal article" date="2021" name="Environ. Microbiol.">
        <title>Gene family expansions and transcriptome signatures uncover fungal adaptations to wood decay.</title>
        <authorList>
            <person name="Hage H."/>
            <person name="Miyauchi S."/>
            <person name="Viragh M."/>
            <person name="Drula E."/>
            <person name="Min B."/>
            <person name="Chaduli D."/>
            <person name="Navarro D."/>
            <person name="Favel A."/>
            <person name="Norest M."/>
            <person name="Lesage-Meessen L."/>
            <person name="Balint B."/>
            <person name="Merenyi Z."/>
            <person name="de Eugenio L."/>
            <person name="Morin E."/>
            <person name="Martinez A.T."/>
            <person name="Baldrian P."/>
            <person name="Stursova M."/>
            <person name="Martinez M.J."/>
            <person name="Novotny C."/>
            <person name="Magnuson J.K."/>
            <person name="Spatafora J.W."/>
            <person name="Maurice S."/>
            <person name="Pangilinan J."/>
            <person name="Andreopoulos W."/>
            <person name="LaButti K."/>
            <person name="Hundley H."/>
            <person name="Na H."/>
            <person name="Kuo A."/>
            <person name="Barry K."/>
            <person name="Lipzen A."/>
            <person name="Henrissat B."/>
            <person name="Riley R."/>
            <person name="Ahrendt S."/>
            <person name="Nagy L.G."/>
            <person name="Grigoriev I.V."/>
            <person name="Martin F."/>
            <person name="Rosso M.N."/>
        </authorList>
    </citation>
    <scope>NUCLEOTIDE SEQUENCE</scope>
    <source>
        <strain evidence="1">CBS 384.51</strain>
    </source>
</reference>
<sequence>MEFSGELVAAVVGNVGPTISALFFLSVAAYAIKFTLRKRHFAPGPPRLPLFGNIFQLPSTLQFVRFTEWAHQYGPMFSLDMLGRHVLVINSHKVAMDLLERRSTIYSDRPRMVMVNEILTQGFELTRYGDLWRRIRRASHSNFNAKDVRKFEPFQTKASVEVALRMLSKPASWERHLDIFSVTTMFTSVYGHHIGPESPVVGQAKAHIDRIVQDSVPGHRLCELLPFMKFFPTWMAPWKKEALEWHDHETQLFEEWTRKVTEATPGDPERRGFAADLMEKEGNYGLSKKEMAWLAGSMLGVGSDTTSVALANFVLAMTHYPDVMRKAQREIDEVVGQERPPTFDDMPNLPYIRAIVKETLRWRPIAPLALHGTTDDDWYEGYFVPKGTTIIANIWYFNYFITRECLDAHNFDSVRSRTMNRDPQFYPDFDVYRPERFLDETGKSDATFPNTHKTGLVSFGFGRRNCIGQYFANQSLFMAIATMLWALDFKPPVDAQGKPIMPSKTEWIDEGLVIRPKHFECQITARFPDAQAILEANLADM</sequence>
<organism evidence="1 2">
    <name type="scientific">Irpex rosettiformis</name>
    <dbReference type="NCBI Taxonomy" id="378272"/>
    <lineage>
        <taxon>Eukaryota</taxon>
        <taxon>Fungi</taxon>
        <taxon>Dikarya</taxon>
        <taxon>Basidiomycota</taxon>
        <taxon>Agaricomycotina</taxon>
        <taxon>Agaricomycetes</taxon>
        <taxon>Polyporales</taxon>
        <taxon>Irpicaceae</taxon>
        <taxon>Irpex</taxon>
    </lineage>
</organism>
<accession>A0ACB8TXI9</accession>